<dbReference type="AlphaFoldDB" id="A0A4Z0BIA9"/>
<dbReference type="NCBIfam" id="TIGR03696">
    <property type="entry name" value="Rhs_assc_core"/>
    <property type="match status" value="1"/>
</dbReference>
<protein>
    <recommendedName>
        <fullName evidence="3">RHS repeat-associated core domain-containing protein</fullName>
    </recommendedName>
</protein>
<dbReference type="InterPro" id="IPR022385">
    <property type="entry name" value="Rhs_assc_core"/>
</dbReference>
<dbReference type="EMBL" id="SMLK01000005">
    <property type="protein sequence ID" value="TFY99066.1"/>
    <property type="molecule type" value="Genomic_DNA"/>
</dbReference>
<gene>
    <name evidence="1" type="ORF">EZ216_16025</name>
</gene>
<keyword evidence="2" id="KW-1185">Reference proteome</keyword>
<dbReference type="Gene3D" id="2.180.10.10">
    <property type="entry name" value="RHS repeat-associated core"/>
    <property type="match status" value="1"/>
</dbReference>
<evidence type="ECO:0008006" key="3">
    <source>
        <dbReference type="Google" id="ProtNLM"/>
    </source>
</evidence>
<dbReference type="RefSeq" id="WP_135250785.1">
    <property type="nucleotide sequence ID" value="NZ_SMLK01000005.1"/>
</dbReference>
<reference evidence="1 2" key="1">
    <citation type="submission" date="2019-03" db="EMBL/GenBank/DDBJ databases">
        <title>Ramlibacter sp. 18x22-1, whole genome shotgun sequence.</title>
        <authorList>
            <person name="Zhang X."/>
            <person name="Feng G."/>
            <person name="Zhu H."/>
        </authorList>
    </citation>
    <scope>NUCLEOTIDE SEQUENCE [LARGE SCALE GENOMIC DNA]</scope>
    <source>
        <strain evidence="1 2">18x22-1</strain>
    </source>
</reference>
<proteinExistence type="predicted"/>
<accession>A0A4Z0BIA9</accession>
<evidence type="ECO:0000313" key="1">
    <source>
        <dbReference type="EMBL" id="TFY99066.1"/>
    </source>
</evidence>
<dbReference type="Proteomes" id="UP000297839">
    <property type="component" value="Unassembled WGS sequence"/>
</dbReference>
<sequence length="179" mass="18117">MKNKVLGGIFFAIVSISPFAHGRYVQADPIGLQGGPNPYGYVNGNPLLSTDPMGLMGGSGSGAGQRRGPPIVNAFGCMGLACVTGGTEPSSMSGELTLGGGIEVCDAPLPSPPPQMCPAPSSVVSRLDPPGVPVPAKFGGAFIAPSIKRDGRICVRFGAFASPRIPLPSFDAGPMEPLP</sequence>
<comment type="caution">
    <text evidence="1">The sequence shown here is derived from an EMBL/GenBank/DDBJ whole genome shotgun (WGS) entry which is preliminary data.</text>
</comment>
<organism evidence="1 2">
    <name type="scientific">Ramlibacter humi</name>
    <dbReference type="NCBI Taxonomy" id="2530451"/>
    <lineage>
        <taxon>Bacteria</taxon>
        <taxon>Pseudomonadati</taxon>
        <taxon>Pseudomonadota</taxon>
        <taxon>Betaproteobacteria</taxon>
        <taxon>Burkholderiales</taxon>
        <taxon>Comamonadaceae</taxon>
        <taxon>Ramlibacter</taxon>
    </lineage>
</organism>
<evidence type="ECO:0000313" key="2">
    <source>
        <dbReference type="Proteomes" id="UP000297839"/>
    </source>
</evidence>
<name>A0A4Z0BIA9_9BURK</name>